<proteinExistence type="predicted"/>
<protein>
    <submittedName>
        <fullName evidence="1">Uncharacterized protein</fullName>
    </submittedName>
</protein>
<accession>A0A1N6LWZ6</accession>
<dbReference type="KEGG" id="bmic:BMR1_01G02611"/>
<dbReference type="Proteomes" id="UP000002899">
    <property type="component" value="Chromosome I"/>
</dbReference>
<keyword evidence="2" id="KW-1185">Reference proteome</keyword>
<organism evidence="1 2">
    <name type="scientific">Babesia microti (strain RI)</name>
    <dbReference type="NCBI Taxonomy" id="1133968"/>
    <lineage>
        <taxon>Eukaryota</taxon>
        <taxon>Sar</taxon>
        <taxon>Alveolata</taxon>
        <taxon>Apicomplexa</taxon>
        <taxon>Aconoidasida</taxon>
        <taxon>Piroplasmida</taxon>
        <taxon>Babesiidae</taxon>
        <taxon>Babesia</taxon>
    </lineage>
</organism>
<dbReference type="OrthoDB" id="364773at2759"/>
<dbReference type="VEuPathDB" id="PiroplasmaDB:BMR1_01G02611"/>
<reference evidence="1 2" key="1">
    <citation type="journal article" date="2012" name="Nucleic Acids Res.">
        <title>Sequencing of the smallest Apicomplexan genome from the human pathogen Babesia microti.</title>
        <authorList>
            <person name="Cornillot E."/>
            <person name="Hadj-Kaddour K."/>
            <person name="Dassouli A."/>
            <person name="Noel B."/>
            <person name="Ranwez V."/>
            <person name="Vacherie B."/>
            <person name="Augagneur Y."/>
            <person name="Bres V."/>
            <person name="Duclos A."/>
            <person name="Randazzo S."/>
            <person name="Carcy B."/>
            <person name="Debierre-Grockiego F."/>
            <person name="Delbecq S."/>
            <person name="Moubri-Menage K."/>
            <person name="Shams-Eldin H."/>
            <person name="Usmani-Brown S."/>
            <person name="Bringaud F."/>
            <person name="Wincker P."/>
            <person name="Vivares C.P."/>
            <person name="Schwarz R.T."/>
            <person name="Schetters T.P."/>
            <person name="Krause P.J."/>
            <person name="Gorenflot A."/>
            <person name="Berry V."/>
            <person name="Barbe V."/>
            <person name="Ben Mamoun C."/>
        </authorList>
    </citation>
    <scope>NUCLEOTIDE SEQUENCE [LARGE SCALE GENOMIC DNA]</scope>
    <source>
        <strain evidence="1 2">RI</strain>
    </source>
</reference>
<evidence type="ECO:0000313" key="2">
    <source>
        <dbReference type="Proteomes" id="UP000002899"/>
    </source>
</evidence>
<dbReference type="AlphaFoldDB" id="A0A1N6LWZ6"/>
<name>A0A1N6LWZ6_BABMR</name>
<gene>
    <name evidence="1" type="ORF">BMR1_01G02611</name>
</gene>
<dbReference type="RefSeq" id="XP_021337495.1">
    <property type="nucleotide sequence ID" value="XM_021482906.1"/>
</dbReference>
<dbReference type="GeneID" id="24423594"/>
<sequence>METPRTIRAVTRYNWTINNVRLHNILQKRQFAVSGWRTEKLRNSRQRWIKVNHPPYERSPIKRISDDCEKIMYVTNGTVNNSLSSKWLNGAKRRDNYINKSGVVHTPCLVFCKERYHILLESLAMEEVLELENRSQDILEAFKTAEAQLYSCNDEETIHRPIKK</sequence>
<reference evidence="1 2" key="2">
    <citation type="journal article" date="2013" name="PLoS ONE">
        <title>Whole genome mapping and re-organization of the nuclear and mitochondrial genomes of Babesia microti isolates.</title>
        <authorList>
            <person name="Cornillot E."/>
            <person name="Dassouli A."/>
            <person name="Garg A."/>
            <person name="Pachikara N."/>
            <person name="Randazzo S."/>
            <person name="Depoix D."/>
            <person name="Carcy B."/>
            <person name="Delbecq S."/>
            <person name="Frutos R."/>
            <person name="Silva J.C."/>
            <person name="Sutton R."/>
            <person name="Krause P.J."/>
            <person name="Mamoun C.B."/>
        </authorList>
    </citation>
    <scope>NUCLEOTIDE SEQUENCE [LARGE SCALE GENOMIC DNA]</scope>
    <source>
        <strain evidence="1 2">RI</strain>
    </source>
</reference>
<dbReference type="EMBL" id="FO082871">
    <property type="protein sequence ID" value="SIO73394.1"/>
    <property type="molecule type" value="Genomic_DNA"/>
</dbReference>
<reference evidence="1 2" key="3">
    <citation type="journal article" date="2016" name="Sci. Rep.">
        <title>Genome-wide diversity and gene expression profiling of Babesia microti isolates identify polymorphic genes that mediate host-pathogen interactions.</title>
        <authorList>
            <person name="Silva J.C."/>
            <person name="Cornillot E."/>
            <person name="McCracken C."/>
            <person name="Usmani-Brown S."/>
            <person name="Dwivedi A."/>
            <person name="Ifeonu O.O."/>
            <person name="Crabtree J."/>
            <person name="Gotia H.T."/>
            <person name="Virji A.Z."/>
            <person name="Reynes C."/>
            <person name="Colinge J."/>
            <person name="Kumar V."/>
            <person name="Lawres L."/>
            <person name="Pazzi J.E."/>
            <person name="Pablo J.V."/>
            <person name="Hung C."/>
            <person name="Brancato J."/>
            <person name="Kumari P."/>
            <person name="Orvis J."/>
            <person name="Tretina K."/>
            <person name="Chibucos M."/>
            <person name="Ott S."/>
            <person name="Sadzewicz L."/>
            <person name="Sengamalay N."/>
            <person name="Shetty A.C."/>
            <person name="Su Q."/>
            <person name="Tallon L."/>
            <person name="Fraser C.M."/>
            <person name="Frutos R."/>
            <person name="Molina D.M."/>
            <person name="Krause P.J."/>
            <person name="Ben Mamoun C."/>
        </authorList>
    </citation>
    <scope>NUCLEOTIDE SEQUENCE [LARGE SCALE GENOMIC DNA]</scope>
    <source>
        <strain evidence="1 2">RI</strain>
    </source>
</reference>
<evidence type="ECO:0000313" key="1">
    <source>
        <dbReference type="EMBL" id="SIO73394.1"/>
    </source>
</evidence>